<name>A0AAV7S953_PLEWA</name>
<evidence type="ECO:0000313" key="4">
    <source>
        <dbReference type="Proteomes" id="UP001066276"/>
    </source>
</evidence>
<accession>A0AAV7S953</accession>
<evidence type="ECO:0000313" key="3">
    <source>
        <dbReference type="EMBL" id="KAJ1160376.1"/>
    </source>
</evidence>
<dbReference type="EMBL" id="JANPWB010000008">
    <property type="protein sequence ID" value="KAJ1160376.1"/>
    <property type="molecule type" value="Genomic_DNA"/>
</dbReference>
<reference evidence="3" key="1">
    <citation type="journal article" date="2022" name="bioRxiv">
        <title>Sequencing and chromosome-scale assembly of the giantPleurodeles waltlgenome.</title>
        <authorList>
            <person name="Brown T."/>
            <person name="Elewa A."/>
            <person name="Iarovenko S."/>
            <person name="Subramanian E."/>
            <person name="Araus A.J."/>
            <person name="Petzold A."/>
            <person name="Susuki M."/>
            <person name="Suzuki K.-i.T."/>
            <person name="Hayashi T."/>
            <person name="Toyoda A."/>
            <person name="Oliveira C."/>
            <person name="Osipova E."/>
            <person name="Leigh N.D."/>
            <person name="Simon A."/>
            <person name="Yun M.H."/>
        </authorList>
    </citation>
    <scope>NUCLEOTIDE SEQUENCE</scope>
    <source>
        <strain evidence="3">20211129_DDA</strain>
        <tissue evidence="3">Liver</tissue>
    </source>
</reference>
<dbReference type="PANTHER" id="PTHR34768:SF2">
    <property type="entry name" value="COILED-COIL DOMAIN CONTAINING 89"/>
    <property type="match status" value="1"/>
</dbReference>
<dbReference type="Proteomes" id="UP001066276">
    <property type="component" value="Chromosome 4_2"/>
</dbReference>
<gene>
    <name evidence="3" type="ORF">NDU88_000878</name>
</gene>
<evidence type="ECO:0000256" key="2">
    <source>
        <dbReference type="SAM" id="Coils"/>
    </source>
</evidence>
<evidence type="ECO:0008006" key="5">
    <source>
        <dbReference type="Google" id="ProtNLM"/>
    </source>
</evidence>
<keyword evidence="4" id="KW-1185">Reference proteome</keyword>
<sequence>MGDLKGTLQKLHSLTLDDKTENAMLRSRIDEQSQLICALKRRADETLLRCQALEAINTELEASQEDAAGQLKLEGRRAELLERRFTELASNHQHMIRFKDDYKAQNEELRQENTKLRQENKALFSDALQEKDDKIHELGKDVDRLVKESALLKKELSDKMADLQTREEDFLEKQRQKELSHSQELQAVNVELQRALQESQQAKAHLRSVEKAFSSAEGQLEALNAEKQELLQLSMQRGKVIQEKQRELAQLEEQLRAAEQGRRGAEERYHRGLAELDANLKVQTLRTQLDESEEHLQSLQKEFEAFKKHSADLLAKERELNAKLRHLIG</sequence>
<proteinExistence type="predicted"/>
<feature type="coiled-coil region" evidence="2">
    <location>
        <begin position="99"/>
        <end position="309"/>
    </location>
</feature>
<dbReference type="InterPro" id="IPR043450">
    <property type="entry name" value="CCDC89-like"/>
</dbReference>
<keyword evidence="1 2" id="KW-0175">Coiled coil</keyword>
<dbReference type="PANTHER" id="PTHR34768">
    <property type="entry name" value="COILED-COIL DOMAIN-CONTAINING PROTEIN 89"/>
    <property type="match status" value="1"/>
</dbReference>
<organism evidence="3 4">
    <name type="scientific">Pleurodeles waltl</name>
    <name type="common">Iberian ribbed newt</name>
    <dbReference type="NCBI Taxonomy" id="8319"/>
    <lineage>
        <taxon>Eukaryota</taxon>
        <taxon>Metazoa</taxon>
        <taxon>Chordata</taxon>
        <taxon>Craniata</taxon>
        <taxon>Vertebrata</taxon>
        <taxon>Euteleostomi</taxon>
        <taxon>Amphibia</taxon>
        <taxon>Batrachia</taxon>
        <taxon>Caudata</taxon>
        <taxon>Salamandroidea</taxon>
        <taxon>Salamandridae</taxon>
        <taxon>Pleurodelinae</taxon>
        <taxon>Pleurodeles</taxon>
    </lineage>
</organism>
<dbReference type="AlphaFoldDB" id="A0AAV7S953"/>
<protein>
    <recommendedName>
        <fullName evidence="5">Coiled-coil domain-containing protein 89</fullName>
    </recommendedName>
</protein>
<comment type="caution">
    <text evidence="3">The sequence shown here is derived from an EMBL/GenBank/DDBJ whole genome shotgun (WGS) entry which is preliminary data.</text>
</comment>
<evidence type="ECO:0000256" key="1">
    <source>
        <dbReference type="ARBA" id="ARBA00023054"/>
    </source>
</evidence>